<organism evidence="5 6">
    <name type="scientific">Mesorhabditis spiculigera</name>
    <dbReference type="NCBI Taxonomy" id="96644"/>
    <lineage>
        <taxon>Eukaryota</taxon>
        <taxon>Metazoa</taxon>
        <taxon>Ecdysozoa</taxon>
        <taxon>Nematoda</taxon>
        <taxon>Chromadorea</taxon>
        <taxon>Rhabditida</taxon>
        <taxon>Rhabditina</taxon>
        <taxon>Rhabditomorpha</taxon>
        <taxon>Rhabditoidea</taxon>
        <taxon>Rhabditidae</taxon>
        <taxon>Mesorhabditinae</taxon>
        <taxon>Mesorhabditis</taxon>
    </lineage>
</organism>
<proteinExistence type="inferred from homology"/>
<feature type="domain" description="Ketoreductase" evidence="4">
    <location>
        <begin position="240"/>
        <end position="421"/>
    </location>
</feature>
<dbReference type="PROSITE" id="PS00061">
    <property type="entry name" value="ADH_SHORT"/>
    <property type="match status" value="1"/>
</dbReference>
<keyword evidence="6" id="KW-1185">Reference proteome</keyword>
<dbReference type="SUPFAM" id="SSF51735">
    <property type="entry name" value="NAD(P)-binding Rossmann-fold domains"/>
    <property type="match status" value="1"/>
</dbReference>
<evidence type="ECO:0000259" key="4">
    <source>
        <dbReference type="SMART" id="SM00822"/>
    </source>
</evidence>
<dbReference type="Pfam" id="PF00106">
    <property type="entry name" value="adh_short"/>
    <property type="match status" value="1"/>
</dbReference>
<dbReference type="EMBL" id="CATQJA010002640">
    <property type="protein sequence ID" value="CAJ0575673.1"/>
    <property type="molecule type" value="Genomic_DNA"/>
</dbReference>
<dbReference type="InterPro" id="IPR002347">
    <property type="entry name" value="SDR_fam"/>
</dbReference>
<sequence>MAHTPMKSLVALATEKLLLKTSGNTFLEGVAFMYSAGLSPDRVSVMRTQEDKKYILMFHSKCDIRPFAANYASFDRVLRGLVHIRAWHLKSIEFVDIDFRSKDMPHLERTIDKLGVDLVVLRNCTYHGIQPGEESQKLLNALNRKKQAVVCEYGDTRLKHRLCRRPTAPAPDVPALGQQNVPDDDAVSMMAPAAPRPQNHRARRNIQWILLPAGLYAISKLAQKLVPGPHNQPRLSFRDKTVLITGASTGLGRALATELYARGAKLILTARSIDKLRELAEELKASGVQNKHEPAYRYLDICEPTDLEKLVELSIDGKTIDVLINNAGLSNRGPITDTPIKVQRQIMEVNYFGHITVTKALLPFIPDEGCIIVTSSLQGRVAVPYRSAYSASKHALQGFFDSMRGEERHNLQILIVSAGYMNTGFGAKALDINGQPVAKEDQDQAKGYSSEYSAKAILDSAERRDIELILAPFVHRTGIFLRWLWPTLFYRLMYKRSLRDEYGKKQQ</sequence>
<dbReference type="PANTHER" id="PTHR44196:SF1">
    <property type="entry name" value="DEHYDROGENASE_REDUCTASE SDR FAMILY MEMBER 7B"/>
    <property type="match status" value="1"/>
</dbReference>
<dbReference type="InterPro" id="IPR057326">
    <property type="entry name" value="KR_dom"/>
</dbReference>
<evidence type="ECO:0000313" key="5">
    <source>
        <dbReference type="EMBL" id="CAJ0575673.1"/>
    </source>
</evidence>
<dbReference type="InterPro" id="IPR036291">
    <property type="entry name" value="NAD(P)-bd_dom_sf"/>
</dbReference>
<dbReference type="GO" id="GO:0006629">
    <property type="term" value="P:lipid metabolic process"/>
    <property type="evidence" value="ECO:0007669"/>
    <property type="project" value="UniProtKB-ARBA"/>
</dbReference>
<evidence type="ECO:0000313" key="6">
    <source>
        <dbReference type="Proteomes" id="UP001177023"/>
    </source>
</evidence>
<comment type="function">
    <text evidence="3">Putative oxidoreductase.</text>
</comment>
<dbReference type="PRINTS" id="PR00080">
    <property type="entry name" value="SDRFAMILY"/>
</dbReference>
<evidence type="ECO:0000256" key="1">
    <source>
        <dbReference type="ARBA" id="ARBA00006484"/>
    </source>
</evidence>
<protein>
    <recommendedName>
        <fullName evidence="4">Ketoreductase domain-containing protein</fullName>
    </recommendedName>
</protein>
<evidence type="ECO:0000256" key="3">
    <source>
        <dbReference type="ARBA" id="ARBA00037096"/>
    </source>
</evidence>
<gene>
    <name evidence="5" type="ORF">MSPICULIGERA_LOCUS13982</name>
</gene>
<dbReference type="PANTHER" id="PTHR44196">
    <property type="entry name" value="DEHYDROGENASE/REDUCTASE SDR FAMILY MEMBER 7B"/>
    <property type="match status" value="1"/>
</dbReference>
<dbReference type="GO" id="GO:0016491">
    <property type="term" value="F:oxidoreductase activity"/>
    <property type="evidence" value="ECO:0007669"/>
    <property type="project" value="UniProtKB-KW"/>
</dbReference>
<dbReference type="InterPro" id="IPR020904">
    <property type="entry name" value="Sc_DH/Rdtase_CS"/>
</dbReference>
<dbReference type="GO" id="GO:0016020">
    <property type="term" value="C:membrane"/>
    <property type="evidence" value="ECO:0007669"/>
    <property type="project" value="TreeGrafter"/>
</dbReference>
<comment type="similarity">
    <text evidence="1">Belongs to the short-chain dehydrogenases/reductases (SDR) family.</text>
</comment>
<dbReference type="Proteomes" id="UP001177023">
    <property type="component" value="Unassembled WGS sequence"/>
</dbReference>
<feature type="non-terminal residue" evidence="5">
    <location>
        <position position="507"/>
    </location>
</feature>
<name>A0AA36G7M4_9BILA</name>
<accession>A0AA36G7M4</accession>
<dbReference type="AlphaFoldDB" id="A0AA36G7M4"/>
<dbReference type="PRINTS" id="PR00081">
    <property type="entry name" value="GDHRDH"/>
</dbReference>
<dbReference type="Gene3D" id="3.40.50.720">
    <property type="entry name" value="NAD(P)-binding Rossmann-like Domain"/>
    <property type="match status" value="1"/>
</dbReference>
<keyword evidence="2" id="KW-0560">Oxidoreductase</keyword>
<dbReference type="SMART" id="SM00822">
    <property type="entry name" value="PKS_KR"/>
    <property type="match status" value="1"/>
</dbReference>
<comment type="caution">
    <text evidence="5">The sequence shown here is derived from an EMBL/GenBank/DDBJ whole genome shotgun (WGS) entry which is preliminary data.</text>
</comment>
<evidence type="ECO:0000256" key="2">
    <source>
        <dbReference type="ARBA" id="ARBA00023002"/>
    </source>
</evidence>
<reference evidence="5" key="1">
    <citation type="submission" date="2023-06" db="EMBL/GenBank/DDBJ databases">
        <authorList>
            <person name="Delattre M."/>
        </authorList>
    </citation>
    <scope>NUCLEOTIDE SEQUENCE</scope>
    <source>
        <strain evidence="5">AF72</strain>
    </source>
</reference>